<feature type="compositionally biased region" description="Pro residues" evidence="4">
    <location>
        <begin position="72"/>
        <end position="83"/>
    </location>
</feature>
<dbReference type="InterPro" id="IPR002213">
    <property type="entry name" value="UDP_glucos_trans"/>
</dbReference>
<protein>
    <submittedName>
        <fullName evidence="7">DUF1205 domain-containing protein</fullName>
    </submittedName>
</protein>
<feature type="domain" description="Erythromycin biosynthesis protein CIII-like N-terminal" evidence="6">
    <location>
        <begin position="22"/>
        <end position="236"/>
    </location>
</feature>
<dbReference type="EMBL" id="BAABEP010000013">
    <property type="protein sequence ID" value="GAA3725835.1"/>
    <property type="molecule type" value="Genomic_DNA"/>
</dbReference>
<feature type="domain" description="Erythromycin biosynthesis protein CIII-like C-terminal" evidence="5">
    <location>
        <begin position="263"/>
        <end position="396"/>
    </location>
</feature>
<evidence type="ECO:0000259" key="6">
    <source>
        <dbReference type="Pfam" id="PF21036"/>
    </source>
</evidence>
<reference evidence="8" key="1">
    <citation type="journal article" date="2019" name="Int. J. Syst. Evol. Microbiol.">
        <title>The Global Catalogue of Microorganisms (GCM) 10K type strain sequencing project: providing services to taxonomists for standard genome sequencing and annotation.</title>
        <authorList>
            <consortium name="The Broad Institute Genomics Platform"/>
            <consortium name="The Broad Institute Genome Sequencing Center for Infectious Disease"/>
            <person name="Wu L."/>
            <person name="Ma J."/>
        </authorList>
    </citation>
    <scope>NUCLEOTIDE SEQUENCE [LARGE SCALE GENOMIC DNA]</scope>
    <source>
        <strain evidence="8">JCM 30846</strain>
    </source>
</reference>
<evidence type="ECO:0000256" key="2">
    <source>
        <dbReference type="ARBA" id="ARBA00022676"/>
    </source>
</evidence>
<keyword evidence="8" id="KW-1185">Reference proteome</keyword>
<dbReference type="SUPFAM" id="SSF53756">
    <property type="entry name" value="UDP-Glycosyltransferase/glycogen phosphorylase"/>
    <property type="match status" value="1"/>
</dbReference>
<keyword evidence="2" id="KW-0328">Glycosyltransferase</keyword>
<dbReference type="Pfam" id="PF21036">
    <property type="entry name" value="EryCIII-like_N"/>
    <property type="match status" value="1"/>
</dbReference>
<evidence type="ECO:0000313" key="7">
    <source>
        <dbReference type="EMBL" id="GAA3725835.1"/>
    </source>
</evidence>
<keyword evidence="3" id="KW-0808">Transferase</keyword>
<dbReference type="InterPro" id="IPR050426">
    <property type="entry name" value="Glycosyltransferase_28"/>
</dbReference>
<dbReference type="CDD" id="cd03784">
    <property type="entry name" value="GT1_Gtf-like"/>
    <property type="match status" value="1"/>
</dbReference>
<comment type="caution">
    <text evidence="7">The sequence shown here is derived from an EMBL/GenBank/DDBJ whole genome shotgun (WGS) entry which is preliminary data.</text>
</comment>
<proteinExistence type="inferred from homology"/>
<evidence type="ECO:0000259" key="5">
    <source>
        <dbReference type="Pfam" id="PF06722"/>
    </source>
</evidence>
<dbReference type="Proteomes" id="UP001499884">
    <property type="component" value="Unassembled WGS sequence"/>
</dbReference>
<dbReference type="Gene3D" id="3.40.50.2000">
    <property type="entry name" value="Glycogen Phosphorylase B"/>
    <property type="match status" value="2"/>
</dbReference>
<comment type="similarity">
    <text evidence="1">Belongs to the glycosyltransferase 28 family.</text>
</comment>
<evidence type="ECO:0000313" key="8">
    <source>
        <dbReference type="Proteomes" id="UP001499884"/>
    </source>
</evidence>
<dbReference type="PANTHER" id="PTHR48050:SF13">
    <property type="entry name" value="STEROL 3-BETA-GLUCOSYLTRANSFERASE UGT80A2"/>
    <property type="match status" value="1"/>
</dbReference>
<dbReference type="Pfam" id="PF06722">
    <property type="entry name" value="EryCIII-like_C"/>
    <property type="match status" value="1"/>
</dbReference>
<evidence type="ECO:0000256" key="3">
    <source>
        <dbReference type="ARBA" id="ARBA00022679"/>
    </source>
</evidence>
<accession>A0ABP7F0Z8</accession>
<sequence>MRALFSVSHWRGIYFHMVPLGWALQAAGHDVRVMCSGPEPVSRAGLIPVPVLKSFDLMEGERLARAEALCPPGGPPAGAPPAPAAGRAPGDQHAPFDLAAQQESYRRALHANLARNCDAAVAFARSWHPDLVVHDLMSPEGVLAAQVMKVPSIYYSLGLFGSTEADLHDRSGSFPRHGVHGWDRSRIEYALDPTPDMMAPDMGRALRMPIRYLPYNGPGVPAAWMSEPTARPRICVIWSRSSTAIFGAGLPVLRHAVEASLATGAEVVLTAGPEEAALLGDLPDDVRVLTDQPLHLLLEHCDAIIHTGSVGPMMTAAGLPQLILALTDDGAEMGRRFATAGSALVLPGLASGIDDVTAAVRRLCHDMDLREAARRVGTALAEHPTAAEWVPALETLARTGTLSAGDAPSAADPTSRRNQ</sequence>
<organism evidence="7 8">
    <name type="scientific">Streptomyces tremellae</name>
    <dbReference type="NCBI Taxonomy" id="1124239"/>
    <lineage>
        <taxon>Bacteria</taxon>
        <taxon>Bacillati</taxon>
        <taxon>Actinomycetota</taxon>
        <taxon>Actinomycetes</taxon>
        <taxon>Kitasatosporales</taxon>
        <taxon>Streptomycetaceae</taxon>
        <taxon>Streptomyces</taxon>
    </lineage>
</organism>
<name>A0ABP7F0Z8_9ACTN</name>
<dbReference type="InterPro" id="IPR048284">
    <property type="entry name" value="EryCIII-like_N"/>
</dbReference>
<evidence type="ECO:0000256" key="1">
    <source>
        <dbReference type="ARBA" id="ARBA00006962"/>
    </source>
</evidence>
<dbReference type="InterPro" id="IPR010610">
    <property type="entry name" value="EryCIII-like_C"/>
</dbReference>
<gene>
    <name evidence="7" type="ORF">GCM10023082_24790</name>
</gene>
<dbReference type="RefSeq" id="WP_345645316.1">
    <property type="nucleotide sequence ID" value="NZ_BAABEP010000013.1"/>
</dbReference>
<evidence type="ECO:0000256" key="4">
    <source>
        <dbReference type="SAM" id="MobiDB-lite"/>
    </source>
</evidence>
<feature type="region of interest" description="Disordered" evidence="4">
    <location>
        <begin position="70"/>
        <end position="93"/>
    </location>
</feature>
<dbReference type="PANTHER" id="PTHR48050">
    <property type="entry name" value="STEROL 3-BETA-GLUCOSYLTRANSFERASE"/>
    <property type="match status" value="1"/>
</dbReference>